<dbReference type="PANTHER" id="PTHR37829">
    <property type="entry name" value="PHAGE-LIKE ELEMENT PBSX PROTEIN XKDT"/>
    <property type="match status" value="1"/>
</dbReference>
<gene>
    <name evidence="2" type="ORF">BBW68_00335</name>
</gene>
<proteinExistence type="predicted"/>
<accession>A0A1E7YZC0</accession>
<organism evidence="2 3">
    <name type="scientific">Candidatus Erwinia dacicola</name>
    <dbReference type="NCBI Taxonomy" id="252393"/>
    <lineage>
        <taxon>Bacteria</taxon>
        <taxon>Pseudomonadati</taxon>
        <taxon>Pseudomonadota</taxon>
        <taxon>Gammaproteobacteria</taxon>
        <taxon>Enterobacterales</taxon>
        <taxon>Erwiniaceae</taxon>
        <taxon>Erwinia</taxon>
    </lineage>
</organism>
<sequence>MTEKPEVDFEEVVKASGMPITEDEVRTRFDAVVANEGLITNTSRMSPFWRLITAIVTAPVMWLKDALVAVVMPGMFVATATGQMLRLLAWAVNVTPKPASAAEGVIRFFKDDVKQAVTVKAGTVIQTERINGKGYAVSTVADVTIPSGTANALLAVKATGTGGAYNLAPGYFRILPVAVDGISHVASEENWLTVPGADEESDDELRERCRNQFNLVGNYHTDAVYRSMIAGVAGLSIDRIFFEHDAPRGPGTANAYLLLDSGVASDPFIEAVNDYINTQGHHGHGDDMQCFAMPETRHDLVATVWVKNLSNLEQEQQDNLNKGVENLIRCAFRENTDYDVKKTWPYARFFFSQLGREIHKTFPDTDSLEFSLKDITSELSVPRLNSLRVDLQNE</sequence>
<dbReference type="Pfam" id="PF04865">
    <property type="entry name" value="Baseplate_J"/>
    <property type="match status" value="1"/>
</dbReference>
<protein>
    <recommendedName>
        <fullName evidence="1">Baseplate protein J-like barrel domain-containing protein</fullName>
    </recommendedName>
</protein>
<reference evidence="2 3" key="1">
    <citation type="submission" date="2016-07" db="EMBL/GenBank/DDBJ databases">
        <authorList>
            <person name="Yuval B."/>
        </authorList>
    </citation>
    <scope>NUCLEOTIDE SEQUENCE [LARGE SCALE GENOMIC DNA]</scope>
    <source>
        <strain evidence="2 3">IL</strain>
    </source>
</reference>
<name>A0A1E7YZC0_9GAMM</name>
<dbReference type="OrthoDB" id="6103450at2"/>
<dbReference type="EMBL" id="MAYS01000334">
    <property type="protein sequence ID" value="OFC61862.1"/>
    <property type="molecule type" value="Genomic_DNA"/>
</dbReference>
<dbReference type="RefSeq" id="WP_070135210.1">
    <property type="nucleotide sequence ID" value="NZ_MAYS01000334.1"/>
</dbReference>
<evidence type="ECO:0000313" key="3">
    <source>
        <dbReference type="Proteomes" id="UP000243534"/>
    </source>
</evidence>
<dbReference type="Proteomes" id="UP000243534">
    <property type="component" value="Unassembled WGS sequence"/>
</dbReference>
<dbReference type="InterPro" id="IPR006949">
    <property type="entry name" value="Barrel_Baseplate_J-like"/>
</dbReference>
<evidence type="ECO:0000313" key="2">
    <source>
        <dbReference type="EMBL" id="OFC61862.1"/>
    </source>
</evidence>
<comment type="caution">
    <text evidence="2">The sequence shown here is derived from an EMBL/GenBank/DDBJ whole genome shotgun (WGS) entry which is preliminary data.</text>
</comment>
<evidence type="ECO:0000259" key="1">
    <source>
        <dbReference type="Pfam" id="PF04865"/>
    </source>
</evidence>
<feature type="domain" description="Baseplate protein J-like barrel" evidence="1">
    <location>
        <begin position="115"/>
        <end position="192"/>
    </location>
</feature>
<dbReference type="InterPro" id="IPR052399">
    <property type="entry name" value="Phage_Baseplate_Assmbl_Protein"/>
</dbReference>
<dbReference type="AlphaFoldDB" id="A0A1E7YZC0"/>
<dbReference type="PANTHER" id="PTHR37829:SF3">
    <property type="entry name" value="PROTEIN JAYE-RELATED"/>
    <property type="match status" value="1"/>
</dbReference>